<dbReference type="Proteomes" id="UP001346869">
    <property type="component" value="Unassembled WGS sequence"/>
</dbReference>
<reference evidence="1 2" key="1">
    <citation type="journal article" date="2023" name="Genes (Basel)">
        <title>Chromosome-Level Genome Assembly and Circadian Gene Repertoire of the Patagonia Blennie Eleginops maclovinus-The Closest Ancestral Proxy of Antarctic Cryonotothenioids.</title>
        <authorList>
            <person name="Cheng C.C."/>
            <person name="Rivera-Colon A.G."/>
            <person name="Minhas B.F."/>
            <person name="Wilson L."/>
            <person name="Rayamajhi N."/>
            <person name="Vargas-Chacoff L."/>
            <person name="Catchen J.M."/>
        </authorList>
    </citation>
    <scope>NUCLEOTIDE SEQUENCE [LARGE SCALE GENOMIC DNA]</scope>
    <source>
        <strain evidence="1">JMC-PN-2008</strain>
    </source>
</reference>
<organism evidence="1 2">
    <name type="scientific">Eleginops maclovinus</name>
    <name type="common">Patagonian blennie</name>
    <name type="synonym">Eleginus maclovinus</name>
    <dbReference type="NCBI Taxonomy" id="56733"/>
    <lineage>
        <taxon>Eukaryota</taxon>
        <taxon>Metazoa</taxon>
        <taxon>Chordata</taxon>
        <taxon>Craniata</taxon>
        <taxon>Vertebrata</taxon>
        <taxon>Euteleostomi</taxon>
        <taxon>Actinopterygii</taxon>
        <taxon>Neopterygii</taxon>
        <taxon>Teleostei</taxon>
        <taxon>Neoteleostei</taxon>
        <taxon>Acanthomorphata</taxon>
        <taxon>Eupercaria</taxon>
        <taxon>Perciformes</taxon>
        <taxon>Notothenioidei</taxon>
        <taxon>Eleginopidae</taxon>
        <taxon>Eleginops</taxon>
    </lineage>
</organism>
<name>A0AAN7X969_ELEMC</name>
<evidence type="ECO:0000313" key="2">
    <source>
        <dbReference type="Proteomes" id="UP001346869"/>
    </source>
</evidence>
<proteinExistence type="predicted"/>
<dbReference type="EMBL" id="JAUZQC010000016">
    <property type="protein sequence ID" value="KAK5857462.1"/>
    <property type="molecule type" value="Genomic_DNA"/>
</dbReference>
<dbReference type="AlphaFoldDB" id="A0AAN7X969"/>
<accession>A0AAN7X969</accession>
<comment type="caution">
    <text evidence="1">The sequence shown here is derived from an EMBL/GenBank/DDBJ whole genome shotgun (WGS) entry which is preliminary data.</text>
</comment>
<gene>
    <name evidence="1" type="ORF">PBY51_010709</name>
</gene>
<evidence type="ECO:0000313" key="1">
    <source>
        <dbReference type="EMBL" id="KAK5857462.1"/>
    </source>
</evidence>
<keyword evidence="2" id="KW-1185">Reference proteome</keyword>
<protein>
    <submittedName>
        <fullName evidence="1">Uncharacterized protein</fullName>
    </submittedName>
</protein>
<reference evidence="1 2" key="2">
    <citation type="journal article" date="2023" name="Mol. Biol. Evol.">
        <title>Genomics of Secondarily Temperate Adaptation in the Only Non-Antarctic Icefish.</title>
        <authorList>
            <person name="Rivera-Colon A.G."/>
            <person name="Rayamajhi N."/>
            <person name="Minhas B.F."/>
            <person name="Madrigal G."/>
            <person name="Bilyk K.T."/>
            <person name="Yoon V."/>
            <person name="Hune M."/>
            <person name="Gregory S."/>
            <person name="Cheng C.H.C."/>
            <person name="Catchen J.M."/>
        </authorList>
    </citation>
    <scope>NUCLEOTIDE SEQUENCE [LARGE SCALE GENOMIC DNA]</scope>
    <source>
        <strain evidence="1">JMC-PN-2008</strain>
    </source>
</reference>
<sequence>MRGAKGLSFGLRNTRPRPSAAWSLQHPMLPPPSKQSISVVLQGKHIYWLVTACQCGSSGPVAEGISLGRGQGENGGN</sequence>